<evidence type="ECO:0000313" key="5">
    <source>
        <dbReference type="Proteomes" id="UP000247832"/>
    </source>
</evidence>
<feature type="region of interest" description="Disordered" evidence="2">
    <location>
        <begin position="1"/>
        <end position="48"/>
    </location>
</feature>
<evidence type="ECO:0000259" key="3">
    <source>
        <dbReference type="Pfam" id="PF05532"/>
    </source>
</evidence>
<protein>
    <submittedName>
        <fullName evidence="4">CsbD family protein</fullName>
    </submittedName>
</protein>
<evidence type="ECO:0000313" key="4">
    <source>
        <dbReference type="EMBL" id="PYI69709.1"/>
    </source>
</evidence>
<dbReference type="SUPFAM" id="SSF69047">
    <property type="entry name" value="Hypothetical protein YjbJ"/>
    <property type="match status" value="1"/>
</dbReference>
<dbReference type="OrthoDB" id="2143260at2"/>
<dbReference type="AlphaFoldDB" id="A0A2V5LDL7"/>
<feature type="domain" description="CsbD-like" evidence="3">
    <location>
        <begin position="5"/>
        <end position="55"/>
    </location>
</feature>
<dbReference type="RefSeq" id="WP_110499133.1">
    <property type="nucleotide sequence ID" value="NZ_QJVD01000001.1"/>
</dbReference>
<comment type="caution">
    <text evidence="4">The sequence shown here is derived from an EMBL/GenBank/DDBJ whole genome shotgun (WGS) entry which is preliminary data.</text>
</comment>
<sequence>MGLNDKIGNSAEKGLGSAKEEAGKLVGNDELIHEGQREQASAEAKQAGEKIKDAAAEAGFNIKNAAQKLKDGFTKH</sequence>
<dbReference type="InterPro" id="IPR036629">
    <property type="entry name" value="YjbJ_sf"/>
</dbReference>
<accession>A0A2V5LDL7</accession>
<name>A0A2V5LDL7_9MICC</name>
<comment type="similarity">
    <text evidence="1">Belongs to the UPF0337 (CsbD) family.</text>
</comment>
<dbReference type="Proteomes" id="UP000247832">
    <property type="component" value="Unassembled WGS sequence"/>
</dbReference>
<evidence type="ECO:0000256" key="1">
    <source>
        <dbReference type="ARBA" id="ARBA00009129"/>
    </source>
</evidence>
<dbReference type="EMBL" id="QJVD01000001">
    <property type="protein sequence ID" value="PYI69709.1"/>
    <property type="molecule type" value="Genomic_DNA"/>
</dbReference>
<reference evidence="4 5" key="1">
    <citation type="submission" date="2018-05" db="EMBL/GenBank/DDBJ databases">
        <title>Genetic diversity of glacier-inhabiting Cryobacterium bacteria in China and description of Cryobacterium mengkeensis sp. nov. and Arthrobacter glacialis sp. nov.</title>
        <authorList>
            <person name="Liu Q."/>
            <person name="Xin Y.-H."/>
        </authorList>
    </citation>
    <scope>NUCLEOTIDE SEQUENCE [LARGE SCALE GENOMIC DNA]</scope>
    <source>
        <strain evidence="4 5">LI2</strain>
    </source>
</reference>
<gene>
    <name evidence="4" type="ORF">CVV68_00960</name>
</gene>
<dbReference type="Pfam" id="PF05532">
    <property type="entry name" value="CsbD"/>
    <property type="match status" value="1"/>
</dbReference>
<proteinExistence type="inferred from homology"/>
<evidence type="ECO:0000256" key="2">
    <source>
        <dbReference type="SAM" id="MobiDB-lite"/>
    </source>
</evidence>
<organism evidence="4 5">
    <name type="scientific">Arthrobacter livingstonensis</name>
    <dbReference type="NCBI Taxonomy" id="670078"/>
    <lineage>
        <taxon>Bacteria</taxon>
        <taxon>Bacillati</taxon>
        <taxon>Actinomycetota</taxon>
        <taxon>Actinomycetes</taxon>
        <taxon>Micrococcales</taxon>
        <taxon>Micrococcaceae</taxon>
        <taxon>Arthrobacter</taxon>
    </lineage>
</organism>
<dbReference type="InterPro" id="IPR008462">
    <property type="entry name" value="CsbD"/>
</dbReference>
<keyword evidence="5" id="KW-1185">Reference proteome</keyword>